<dbReference type="NCBIfam" id="TIGR01892">
    <property type="entry name" value="AcOrn-deacetyl"/>
    <property type="match status" value="1"/>
</dbReference>
<dbReference type="GO" id="GO:0005737">
    <property type="term" value="C:cytoplasm"/>
    <property type="evidence" value="ECO:0007669"/>
    <property type="project" value="UniProtKB-SubCell"/>
</dbReference>
<keyword evidence="4" id="KW-0963">Cytoplasm</keyword>
<dbReference type="SUPFAM" id="SSF53187">
    <property type="entry name" value="Zn-dependent exopeptidases"/>
    <property type="match status" value="1"/>
</dbReference>
<evidence type="ECO:0000256" key="4">
    <source>
        <dbReference type="ARBA" id="ARBA00022490"/>
    </source>
</evidence>
<gene>
    <name evidence="13" type="primary">argE</name>
    <name evidence="12" type="ORF">EV680_12510</name>
    <name evidence="13" type="ORF">LVJ78_11950</name>
</gene>
<reference evidence="13" key="2">
    <citation type="submission" date="2021-12" db="EMBL/GenBank/DDBJ databases">
        <authorList>
            <person name="Veyrier F.J."/>
        </authorList>
    </citation>
    <scope>NUCLEOTIDE SEQUENCE</scope>
    <source>
        <strain evidence="13">1258/02</strain>
    </source>
</reference>
<dbReference type="GO" id="GO:0008777">
    <property type="term" value="F:acetylornithine deacetylase activity"/>
    <property type="evidence" value="ECO:0007669"/>
    <property type="project" value="UniProtKB-EC"/>
</dbReference>
<dbReference type="InterPro" id="IPR050072">
    <property type="entry name" value="Peptidase_M20A"/>
</dbReference>
<dbReference type="EMBL" id="CP091507">
    <property type="protein sequence ID" value="UOO79369.1"/>
    <property type="molecule type" value="Genomic_DNA"/>
</dbReference>
<dbReference type="Pfam" id="PF07687">
    <property type="entry name" value="M20_dimer"/>
    <property type="match status" value="1"/>
</dbReference>
<accession>A0AAE9GUS0</accession>
<evidence type="ECO:0000313" key="13">
    <source>
        <dbReference type="EMBL" id="UOO79369.1"/>
    </source>
</evidence>
<keyword evidence="10" id="KW-0170">Cobalt</keyword>
<dbReference type="InterPro" id="IPR010169">
    <property type="entry name" value="AcOrn-deacetyl"/>
</dbReference>
<proteinExistence type="inferred from homology"/>
<dbReference type="Gene3D" id="3.40.630.10">
    <property type="entry name" value="Zn peptidases"/>
    <property type="match status" value="1"/>
</dbReference>
<sequence>MNTINRLSRLIAFDTTSRHSNLALIHDCADYLESLGLKPWLSHNADQSKANLFATIAAADGSTEGGLILSGHTDVVPTDGQAWQSDPYRADIREGRLYGRGSADMKGFIAAVLAAAPAMVQAELKRPLHIALSYDEEIGCLGAPVMIAELQKRGLTPEHCIVGEPTSMRMVVAHKGIHTFRCAVHGKAAHSSLTPQGVNAIEYAAKLIVFINELAGRLKARHDTDPDYDVPFSTLSVNTIAGGIAGNIVPQLCEFEFDYRNLPHMSPADITAPIEAHIREVLQPQMQAVDAACRIDMHHGENVPAMPEAEAALLHDLITQLVEDSSRLKVAYATEGGQFQQAGIATVICGPGNIEQAHKADEFVELSQLARCDAFLHKLITAQSV</sequence>
<dbReference type="Proteomes" id="UP000829756">
    <property type="component" value="Chromosome"/>
</dbReference>
<keyword evidence="5" id="KW-0055">Arginine biosynthesis</keyword>
<feature type="domain" description="Peptidase M20 dimerisation" evidence="11">
    <location>
        <begin position="172"/>
        <end position="282"/>
    </location>
</feature>
<dbReference type="EMBL" id="SLXE01000025">
    <property type="protein sequence ID" value="TCP02340.1"/>
    <property type="molecule type" value="Genomic_DNA"/>
</dbReference>
<dbReference type="PANTHER" id="PTHR43808">
    <property type="entry name" value="ACETYLORNITHINE DEACETYLASE"/>
    <property type="match status" value="1"/>
</dbReference>
<dbReference type="InterPro" id="IPR011650">
    <property type="entry name" value="Peptidase_M20_dimer"/>
</dbReference>
<dbReference type="InterPro" id="IPR001261">
    <property type="entry name" value="ArgE/DapE_CS"/>
</dbReference>
<dbReference type="InterPro" id="IPR002933">
    <property type="entry name" value="Peptidase_M20"/>
</dbReference>
<keyword evidence="9" id="KW-0862">Zinc</keyword>
<dbReference type="SUPFAM" id="SSF55031">
    <property type="entry name" value="Bacterial exopeptidase dimerisation domain"/>
    <property type="match status" value="1"/>
</dbReference>
<dbReference type="Pfam" id="PF01546">
    <property type="entry name" value="Peptidase_M20"/>
    <property type="match status" value="1"/>
</dbReference>
<dbReference type="InterPro" id="IPR036264">
    <property type="entry name" value="Bact_exopeptidase_dim_dom"/>
</dbReference>
<dbReference type="CDD" id="cd03894">
    <property type="entry name" value="M20_ArgE"/>
    <property type="match status" value="1"/>
</dbReference>
<keyword evidence="8 13" id="KW-0378">Hydrolase</keyword>
<dbReference type="PROSITE" id="PS00759">
    <property type="entry name" value="ARGE_DAPE_CPG2_2"/>
    <property type="match status" value="1"/>
</dbReference>
<evidence type="ECO:0000256" key="10">
    <source>
        <dbReference type="ARBA" id="ARBA00023285"/>
    </source>
</evidence>
<dbReference type="GO" id="GO:0006526">
    <property type="term" value="P:L-arginine biosynthetic process"/>
    <property type="evidence" value="ECO:0007669"/>
    <property type="project" value="UniProtKB-KW"/>
</dbReference>
<evidence type="ECO:0000256" key="8">
    <source>
        <dbReference type="ARBA" id="ARBA00022801"/>
    </source>
</evidence>
<protein>
    <submittedName>
        <fullName evidence="13">Acetylornithine deacetylase</fullName>
        <ecNumber evidence="13">3.5.1.16</ecNumber>
    </submittedName>
</protein>
<comment type="similarity">
    <text evidence="3">Belongs to the peptidase M20A family. ArgE subfamily.</text>
</comment>
<dbReference type="KEGG" id="usu:LVJ78_11950"/>
<keyword evidence="7" id="KW-0479">Metal-binding</keyword>
<reference evidence="13" key="3">
    <citation type="journal article" date="2022" name="Res Sq">
        <title>Evolution of multicellular longitudinally dividing oral cavity symbionts (Neisseriaceae).</title>
        <authorList>
            <person name="Nyongesa S."/>
            <person name="Weber P."/>
            <person name="Bernet E."/>
            <person name="Pullido F."/>
            <person name="Nieckarz M."/>
            <person name="Delaby M."/>
            <person name="Nieves C."/>
            <person name="Viehboeck T."/>
            <person name="Krause N."/>
            <person name="Rivera-Millot A."/>
            <person name="Nakamura A."/>
            <person name="Vischer N."/>
            <person name="VanNieuwenhze M."/>
            <person name="Brun Y."/>
            <person name="Cava F."/>
            <person name="Bulgheresi S."/>
            <person name="Veyrier F."/>
        </authorList>
    </citation>
    <scope>NUCLEOTIDE SEQUENCE</scope>
    <source>
        <strain evidence="13">1258/02</strain>
    </source>
</reference>
<dbReference type="Gene3D" id="3.30.70.360">
    <property type="match status" value="1"/>
</dbReference>
<dbReference type="Proteomes" id="UP000294721">
    <property type="component" value="Unassembled WGS sequence"/>
</dbReference>
<evidence type="ECO:0000313" key="14">
    <source>
        <dbReference type="Proteomes" id="UP000294721"/>
    </source>
</evidence>
<comment type="subcellular location">
    <subcellularLocation>
        <location evidence="2">Cytoplasm</location>
    </subcellularLocation>
</comment>
<evidence type="ECO:0000256" key="3">
    <source>
        <dbReference type="ARBA" id="ARBA00005691"/>
    </source>
</evidence>
<evidence type="ECO:0000259" key="11">
    <source>
        <dbReference type="Pfam" id="PF07687"/>
    </source>
</evidence>
<evidence type="ECO:0000256" key="7">
    <source>
        <dbReference type="ARBA" id="ARBA00022723"/>
    </source>
</evidence>
<dbReference type="PANTHER" id="PTHR43808:SF31">
    <property type="entry name" value="N-ACETYL-L-CITRULLINE DEACETYLASE"/>
    <property type="match status" value="1"/>
</dbReference>
<name>A0AAE9GUS0_9NEIS</name>
<evidence type="ECO:0000313" key="12">
    <source>
        <dbReference type="EMBL" id="TCP02340.1"/>
    </source>
</evidence>
<keyword evidence="14" id="KW-1185">Reference proteome</keyword>
<dbReference type="NCBIfam" id="NF005710">
    <property type="entry name" value="PRK07522.1"/>
    <property type="match status" value="1"/>
</dbReference>
<dbReference type="RefSeq" id="WP_132954418.1">
    <property type="nucleotide sequence ID" value="NZ_CP091507.1"/>
</dbReference>
<comment type="cofactor">
    <cofactor evidence="1">
        <name>Zn(2+)</name>
        <dbReference type="ChEBI" id="CHEBI:29105"/>
    </cofactor>
</comment>
<evidence type="ECO:0000256" key="5">
    <source>
        <dbReference type="ARBA" id="ARBA00022571"/>
    </source>
</evidence>
<dbReference type="FunFam" id="3.30.70.360:FF:000003">
    <property type="entry name" value="Acetylornithine deacetylase"/>
    <property type="match status" value="1"/>
</dbReference>
<evidence type="ECO:0000256" key="9">
    <source>
        <dbReference type="ARBA" id="ARBA00022833"/>
    </source>
</evidence>
<evidence type="ECO:0000313" key="15">
    <source>
        <dbReference type="Proteomes" id="UP000829756"/>
    </source>
</evidence>
<keyword evidence="6" id="KW-0028">Amino-acid biosynthesis</keyword>
<dbReference type="EC" id="3.5.1.16" evidence="13"/>
<evidence type="ECO:0000256" key="6">
    <source>
        <dbReference type="ARBA" id="ARBA00022605"/>
    </source>
</evidence>
<organism evidence="13 15">
    <name type="scientific">Uruburuella suis</name>
    <dbReference type="NCBI Taxonomy" id="252130"/>
    <lineage>
        <taxon>Bacteria</taxon>
        <taxon>Pseudomonadati</taxon>
        <taxon>Pseudomonadota</taxon>
        <taxon>Betaproteobacteria</taxon>
        <taxon>Neisseriales</taxon>
        <taxon>Neisseriaceae</taxon>
        <taxon>Uruburuella</taxon>
    </lineage>
</organism>
<reference evidence="12 14" key="1">
    <citation type="submission" date="2019-03" db="EMBL/GenBank/DDBJ databases">
        <title>Genomic Encyclopedia of Type Strains, Phase IV (KMG-IV): sequencing the most valuable type-strain genomes for metagenomic binning, comparative biology and taxonomic classification.</title>
        <authorList>
            <person name="Goeker M."/>
        </authorList>
    </citation>
    <scope>NUCLEOTIDE SEQUENCE [LARGE SCALE GENOMIC DNA]</scope>
    <source>
        <strain evidence="12 14">DSM 17474</strain>
    </source>
</reference>
<evidence type="ECO:0000256" key="1">
    <source>
        <dbReference type="ARBA" id="ARBA00001947"/>
    </source>
</evidence>
<evidence type="ECO:0000256" key="2">
    <source>
        <dbReference type="ARBA" id="ARBA00004496"/>
    </source>
</evidence>
<dbReference type="AlphaFoldDB" id="A0AAE9GUS0"/>
<dbReference type="GO" id="GO:0046872">
    <property type="term" value="F:metal ion binding"/>
    <property type="evidence" value="ECO:0007669"/>
    <property type="project" value="UniProtKB-KW"/>
</dbReference>